<feature type="domain" description="Callose synthase helical" evidence="3">
    <location>
        <begin position="115"/>
        <end position="289"/>
    </location>
</feature>
<feature type="transmembrane region" description="Helical" evidence="1">
    <location>
        <begin position="821"/>
        <end position="841"/>
    </location>
</feature>
<dbReference type="EMBL" id="JAUUTY010000004">
    <property type="protein sequence ID" value="KAK1642154.1"/>
    <property type="molecule type" value="Genomic_DNA"/>
</dbReference>
<dbReference type="GO" id="GO:0005886">
    <property type="term" value="C:plasma membrane"/>
    <property type="evidence" value="ECO:0007669"/>
    <property type="project" value="TreeGrafter"/>
</dbReference>
<dbReference type="InterPro" id="IPR058851">
    <property type="entry name" value="CALS1_helical"/>
</dbReference>
<dbReference type="GO" id="GO:0000148">
    <property type="term" value="C:1,3-beta-D-glucan synthase complex"/>
    <property type="evidence" value="ECO:0007669"/>
    <property type="project" value="InterPro"/>
</dbReference>
<feature type="domain" description="Glycosyl transferase 48" evidence="2">
    <location>
        <begin position="393"/>
        <end position="987"/>
    </location>
</feature>
<gene>
    <name evidence="4" type="ORF">QYE76_059959</name>
</gene>
<comment type="caution">
    <text evidence="4">The sequence shown here is derived from an EMBL/GenBank/DDBJ whole genome shotgun (WGS) entry which is preliminary data.</text>
</comment>
<evidence type="ECO:0000259" key="3">
    <source>
        <dbReference type="Pfam" id="PF25968"/>
    </source>
</evidence>
<feature type="transmembrane region" description="Helical" evidence="1">
    <location>
        <begin position="743"/>
        <end position="766"/>
    </location>
</feature>
<evidence type="ECO:0000313" key="4">
    <source>
        <dbReference type="EMBL" id="KAK1642154.1"/>
    </source>
</evidence>
<reference evidence="4" key="1">
    <citation type="submission" date="2023-07" db="EMBL/GenBank/DDBJ databases">
        <title>A chromosome-level genome assembly of Lolium multiflorum.</title>
        <authorList>
            <person name="Chen Y."/>
            <person name="Copetti D."/>
            <person name="Kolliker R."/>
            <person name="Studer B."/>
        </authorList>
    </citation>
    <scope>NUCLEOTIDE SEQUENCE</scope>
    <source>
        <strain evidence="4">02402/16</strain>
        <tissue evidence="4">Leaf</tissue>
    </source>
</reference>
<evidence type="ECO:0008006" key="6">
    <source>
        <dbReference type="Google" id="ProtNLM"/>
    </source>
</evidence>
<feature type="transmembrane region" description="Helical" evidence="1">
    <location>
        <begin position="1126"/>
        <end position="1143"/>
    </location>
</feature>
<dbReference type="Pfam" id="PF25968">
    <property type="entry name" value="CALS1"/>
    <property type="match status" value="1"/>
</dbReference>
<keyword evidence="1" id="KW-1133">Transmembrane helix</keyword>
<feature type="transmembrane region" description="Helical" evidence="1">
    <location>
        <begin position="787"/>
        <end position="809"/>
    </location>
</feature>
<accession>A0AAD8W5T2</accession>
<dbReference type="Pfam" id="PF02364">
    <property type="entry name" value="Glucan_synthase"/>
    <property type="match status" value="2"/>
</dbReference>
<dbReference type="GO" id="GO:0006075">
    <property type="term" value="P:(1-&gt;3)-beta-D-glucan biosynthetic process"/>
    <property type="evidence" value="ECO:0007669"/>
    <property type="project" value="InterPro"/>
</dbReference>
<dbReference type="GO" id="GO:0003843">
    <property type="term" value="F:1,3-beta-D-glucan synthase activity"/>
    <property type="evidence" value="ECO:0007669"/>
    <property type="project" value="InterPro"/>
</dbReference>
<feature type="domain" description="Glycosyl transferase 48" evidence="2">
    <location>
        <begin position="295"/>
        <end position="384"/>
    </location>
</feature>
<feature type="transmembrane region" description="Helical" evidence="1">
    <location>
        <begin position="1016"/>
        <end position="1037"/>
    </location>
</feature>
<feature type="transmembrane region" description="Helical" evidence="1">
    <location>
        <begin position="885"/>
        <end position="901"/>
    </location>
</feature>
<dbReference type="InterPro" id="IPR003440">
    <property type="entry name" value="Glyco_trans_48_dom"/>
</dbReference>
<feature type="transmembrane region" description="Helical" evidence="1">
    <location>
        <begin position="1049"/>
        <end position="1073"/>
    </location>
</feature>
<feature type="transmembrane region" description="Helical" evidence="1">
    <location>
        <begin position="913"/>
        <end position="932"/>
    </location>
</feature>
<proteinExistence type="predicted"/>
<evidence type="ECO:0000259" key="2">
    <source>
        <dbReference type="Pfam" id="PF02364"/>
    </source>
</evidence>
<evidence type="ECO:0000256" key="1">
    <source>
        <dbReference type="SAM" id="Phobius"/>
    </source>
</evidence>
<keyword evidence="1" id="KW-0812">Transmembrane</keyword>
<feature type="transmembrane region" description="Helical" evidence="1">
    <location>
        <begin position="1079"/>
        <end position="1105"/>
    </location>
</feature>
<dbReference type="Proteomes" id="UP001231189">
    <property type="component" value="Unassembled WGS sequence"/>
</dbReference>
<dbReference type="AlphaFoldDB" id="A0AAD8W5T2"/>
<dbReference type="PANTHER" id="PTHR12741">
    <property type="entry name" value="LYST-INTERACTING PROTEIN LIP5 DOPAMINE RESPONSIVE PROTEIN DRG-1"/>
    <property type="match status" value="1"/>
</dbReference>
<protein>
    <recommendedName>
        <fullName evidence="6">1,3-beta-glucan synthase</fullName>
    </recommendedName>
</protein>
<organism evidence="4 5">
    <name type="scientific">Lolium multiflorum</name>
    <name type="common">Italian ryegrass</name>
    <name type="synonym">Lolium perenne subsp. multiflorum</name>
    <dbReference type="NCBI Taxonomy" id="4521"/>
    <lineage>
        <taxon>Eukaryota</taxon>
        <taxon>Viridiplantae</taxon>
        <taxon>Streptophyta</taxon>
        <taxon>Embryophyta</taxon>
        <taxon>Tracheophyta</taxon>
        <taxon>Spermatophyta</taxon>
        <taxon>Magnoliopsida</taxon>
        <taxon>Liliopsida</taxon>
        <taxon>Poales</taxon>
        <taxon>Poaceae</taxon>
        <taxon>BOP clade</taxon>
        <taxon>Pooideae</taxon>
        <taxon>Poodae</taxon>
        <taxon>Poeae</taxon>
        <taxon>Poeae Chloroplast Group 2 (Poeae type)</taxon>
        <taxon>Loliodinae</taxon>
        <taxon>Loliinae</taxon>
        <taxon>Lolium</taxon>
    </lineage>
</organism>
<name>A0AAD8W5T2_LOLMU</name>
<keyword evidence="1" id="KW-0472">Membrane</keyword>
<feature type="transmembrane region" description="Helical" evidence="1">
    <location>
        <begin position="985"/>
        <end position="1004"/>
    </location>
</feature>
<dbReference type="PANTHER" id="PTHR12741:SF16">
    <property type="entry name" value="CALLOSE SYNTHASE 7"/>
    <property type="match status" value="1"/>
</dbReference>
<keyword evidence="5" id="KW-1185">Reference proteome</keyword>
<evidence type="ECO:0000313" key="5">
    <source>
        <dbReference type="Proteomes" id="UP001231189"/>
    </source>
</evidence>
<sequence>MVYFIDTQIWYAIFSALYGGLNGAFSHLGEIGTLGMLRSKFEAIPRAFSKTLVPRYDSLPKRHQFQDYGLHMGEFSVMWNAIISSLRHEDLISNRERNLLIVPSSVGDTSVFQWPPFLLACKIPIALDMAFGGNKKDEELIKMLKKDPYTYYAILECYETLLNLLYSLMAVPSDKIIVDRIRDSIDMSIRSHSVVKDFHLWKLRQLSAIFEKLLNVLLKGYVDIGTIKTQITNLLQDIMEIMLNDIMKNSESIVKGENIYELFANPNLESINDEVFRQKCVRLQLLLTMKESTIYVPTNSEARRRIIFFANSLFMKMPRAPDVHKMMSFSILTPYYKEGVLFSAEDLCKENEDGISILFYLRKMFPDEWNNFLERINFDPKNEDSLRLKMDDICPWASYRGQTLSRTVRGMMHYRRALEIQCIQDKTNLEKLGRTPSSEVRWPMVDMAQAIADIKFTYVVSCQVYGMQKLSKDPKERARYLNILNLMITYPSLRVAYIDEVEALTTNGTIAKTYYSVLVKGVGDKYDEEIYRIKLPGNPSIGEGRAENQNHAIIFTRGEALQAIDMNQDNYLQEAFKMRNILEEFRSVKYGKGKPTILGLRENIFTGSVSSLAWFFSNQETGFVTIGQRVLANPLKVRFHYGHPDIFDRLFHITRGGISKASKTINLNGDIFSGFNSIMRGGCVTHHEYMEVGKGRDVVMNHISNFEAKVAHGNAEQTLSRDVYRLGHGFDFYRMLSFYFSTVGIYFSSMVTVLTVYVFLYGRLYIVASGLERSMLLDPRIEESSKPLENALALQAVFQLGLMLVLPMVMEIGVEQGFRSALIEFVMMQLQLASVFFTFQLGTRTHYYGRTILHGGTKYIPGGRGFVVYHAKFAENYRMYSRSHFVKGFELLILLVVYQAYGRSYHSSRLHQFVIFSIWFLVASWLYTPFIFNPSCFDRQKVVADWMDWREWMGKKGGFGMSVEQGWEAWWSSEHAHFRNSSIRALVMEIIMSLRFLIYQYAIVYYLNIGHSSRGILVYALSWLLMFVVLFVLKMVSIGQERFGRDLQLAFRIVYGLIFLGLVSLVIVLLLVLKLAISGLLASILGFIPAGWCILLIAQACCPLVKAARMWDSIVQLGRAYDDTMGFILYLPIGFLSLFSFVSELQTVLLFSKASTRGIQISRILAGQ</sequence>